<feature type="compositionally biased region" description="Low complexity" evidence="1">
    <location>
        <begin position="353"/>
        <end position="378"/>
    </location>
</feature>
<feature type="compositionally biased region" description="Low complexity" evidence="1">
    <location>
        <begin position="1091"/>
        <end position="1100"/>
    </location>
</feature>
<feature type="compositionally biased region" description="Polar residues" evidence="1">
    <location>
        <begin position="738"/>
        <end position="748"/>
    </location>
</feature>
<feature type="compositionally biased region" description="Basic and acidic residues" evidence="1">
    <location>
        <begin position="689"/>
        <end position="709"/>
    </location>
</feature>
<dbReference type="PANTHER" id="PTHR37283:SF1">
    <property type="entry name" value="PH DOMAIN-CONTAINING PROTEIN YHR131C"/>
    <property type="match status" value="1"/>
</dbReference>
<reference evidence="3 4" key="1">
    <citation type="journal article" date="2011" name="PLoS Pathog.">
        <title>Endophytic Life Strategies Decoded by Genome and Transcriptome Analyses of the Mutualistic Root Symbiont Piriformospora indica.</title>
        <authorList>
            <person name="Zuccaro A."/>
            <person name="Lahrmann U."/>
            <person name="Guldener U."/>
            <person name="Langen G."/>
            <person name="Pfiffi S."/>
            <person name="Biedenkopf D."/>
            <person name="Wong P."/>
            <person name="Samans B."/>
            <person name="Grimm C."/>
            <person name="Basiewicz M."/>
            <person name="Murat C."/>
            <person name="Martin F."/>
            <person name="Kogel K.H."/>
        </authorList>
    </citation>
    <scope>NUCLEOTIDE SEQUENCE [LARGE SCALE GENOMIC DNA]</scope>
    <source>
        <strain evidence="3 4">DSM 11827</strain>
    </source>
</reference>
<dbReference type="InterPro" id="IPR001849">
    <property type="entry name" value="PH_domain"/>
</dbReference>
<feature type="compositionally biased region" description="Low complexity" evidence="1">
    <location>
        <begin position="551"/>
        <end position="561"/>
    </location>
</feature>
<feature type="compositionally biased region" description="Polar residues" evidence="1">
    <location>
        <begin position="449"/>
        <end position="463"/>
    </location>
</feature>
<feature type="region of interest" description="Disordered" evidence="1">
    <location>
        <begin position="1140"/>
        <end position="1248"/>
    </location>
</feature>
<feature type="region of interest" description="Disordered" evidence="1">
    <location>
        <begin position="1322"/>
        <end position="1382"/>
    </location>
</feature>
<feature type="compositionally biased region" description="Basic residues" evidence="1">
    <location>
        <begin position="1334"/>
        <end position="1343"/>
    </location>
</feature>
<proteinExistence type="predicted"/>
<feature type="compositionally biased region" description="Basic and acidic residues" evidence="1">
    <location>
        <begin position="89"/>
        <end position="110"/>
    </location>
</feature>
<feature type="compositionally biased region" description="Polar residues" evidence="1">
    <location>
        <begin position="307"/>
        <end position="322"/>
    </location>
</feature>
<feature type="compositionally biased region" description="Polar residues" evidence="1">
    <location>
        <begin position="151"/>
        <end position="164"/>
    </location>
</feature>
<dbReference type="SMART" id="SM00233">
    <property type="entry name" value="PH"/>
    <property type="match status" value="1"/>
</dbReference>
<gene>
    <name evidence="3" type="ORF">PIIN_08965</name>
</gene>
<feature type="compositionally biased region" description="Polar residues" evidence="1">
    <location>
        <begin position="1164"/>
        <end position="1187"/>
    </location>
</feature>
<feature type="compositionally biased region" description="Polar residues" evidence="1">
    <location>
        <begin position="858"/>
        <end position="875"/>
    </location>
</feature>
<feature type="region of interest" description="Disordered" evidence="1">
    <location>
        <begin position="1077"/>
        <end position="1125"/>
    </location>
</feature>
<feature type="compositionally biased region" description="Low complexity" evidence="1">
    <location>
        <begin position="9"/>
        <end position="47"/>
    </location>
</feature>
<feature type="compositionally biased region" description="Basic and acidic residues" evidence="1">
    <location>
        <begin position="192"/>
        <end position="202"/>
    </location>
</feature>
<name>G4TUJ2_SERID</name>
<evidence type="ECO:0000313" key="3">
    <source>
        <dbReference type="EMBL" id="CCA74985.1"/>
    </source>
</evidence>
<feature type="compositionally biased region" description="Polar residues" evidence="1">
    <location>
        <begin position="68"/>
        <end position="86"/>
    </location>
</feature>
<dbReference type="STRING" id="1109443.G4TUJ2"/>
<feature type="compositionally biased region" description="Basic and acidic residues" evidence="1">
    <location>
        <begin position="572"/>
        <end position="586"/>
    </location>
</feature>
<dbReference type="eggNOG" id="ENOG502QUAB">
    <property type="taxonomic scope" value="Eukaryota"/>
</dbReference>
<dbReference type="OMA" id="NIDQRPG"/>
<protein>
    <recommendedName>
        <fullName evidence="2">PH domain-containing protein</fullName>
    </recommendedName>
</protein>
<feature type="compositionally biased region" description="Polar residues" evidence="1">
    <location>
        <begin position="1194"/>
        <end position="1208"/>
    </location>
</feature>
<dbReference type="EMBL" id="CAFZ01000382">
    <property type="protein sequence ID" value="CCA74985.1"/>
    <property type="molecule type" value="Genomic_DNA"/>
</dbReference>
<feature type="region of interest" description="Disordered" evidence="1">
    <location>
        <begin position="953"/>
        <end position="990"/>
    </location>
</feature>
<feature type="compositionally biased region" description="Basic and acidic residues" evidence="1">
    <location>
        <begin position="981"/>
        <end position="990"/>
    </location>
</feature>
<feature type="compositionally biased region" description="Pro residues" evidence="1">
    <location>
        <begin position="399"/>
        <end position="408"/>
    </location>
</feature>
<evidence type="ECO:0000313" key="4">
    <source>
        <dbReference type="Proteomes" id="UP000007148"/>
    </source>
</evidence>
<evidence type="ECO:0000256" key="1">
    <source>
        <dbReference type="SAM" id="MobiDB-lite"/>
    </source>
</evidence>
<accession>G4TUJ2</accession>
<dbReference type="Gene3D" id="2.30.29.30">
    <property type="entry name" value="Pleckstrin-homology domain (PH domain)/Phosphotyrosine-binding domain (PTB)"/>
    <property type="match status" value="2"/>
</dbReference>
<dbReference type="InParanoid" id="G4TUJ2"/>
<feature type="region of interest" description="Disordered" evidence="1">
    <location>
        <begin position="66"/>
        <end position="606"/>
    </location>
</feature>
<keyword evidence="4" id="KW-1185">Reference proteome</keyword>
<dbReference type="PANTHER" id="PTHR37283">
    <property type="entry name" value="PH DOMAIN-CONTAINING PROTEIN YHR131C"/>
    <property type="match status" value="1"/>
</dbReference>
<feature type="region of interest" description="Disordered" evidence="1">
    <location>
        <begin position="633"/>
        <end position="890"/>
    </location>
</feature>
<feature type="compositionally biased region" description="Acidic residues" evidence="1">
    <location>
        <begin position="592"/>
        <end position="606"/>
    </location>
</feature>
<sequence>MSARTARQSRPPSSYSPLSPSDPNPNGLSTKSAAPSVRSRSSSSAFSFKSAKGFKRVFGGLLSKEQSEPTLVSSTHGLPQSKSTIKLNRKSDDSAPSFHEARQRSEDRRVAPASPTTPTPTTTGSNSGFLYRSRHSRSMDALKLFKPNAKGSANQTPTPKQSSTVRPAVPSNPVPPPSVAVTVRSPTGTTRVEIDGRPKMELDGPPVLHLREEEDEGGSSSSGSGRRASRDSRIAVGDSGSQSGSLHTGIKDFGGTPPPGALGAIRFPSYSGAPVKSTPSNQEVTHPSPLIPPREIVHSLPAFSKNPEPTTSNAATLSSTPRTRPPKPNLSIPIPPRTNPTLVSNTPHHERASTVSTSPSTATKTPTSAHPRSASARQPPSPGHTLRLTPSIVMSRPAWPLPPLPPMPTLASTAHTPTAEGDPSPQLPSNDAPTPKAGKATPLFRISPPTRSMTGPVLSSSPDMESERSAARVRRSVSVKLNAIPSLSVMGETERGDPEADDYDDEEMEDEDEMDEEMDAEVERVGRPSIDSVFSMDSVTSAETVRAPVDSSTTSQQTSSTPSPPIPSTVHAKRDPPESVKTDKGKGKAVVTEEDGEERASDSDESVYFDARASVFLSPKDVAAALERRYSQLSTASGSTIGRAARGSEADKRERRDSSWSLSTSGRESVYLTPSEGRSAFHTPYASGVEERSSVEKETMSAFAREAKRASVPVSLGATLQPGGSSGIGARRGGENRLSLSTLAQNRLSGGDFSKLYLDKTPTPGKGSSKLRGDEGDYLSSRSRPVPDGLPPSRREGLPNFDAAKPFTNDIITEDAPSLDASGPRDVDQGAIPLLSTEGPTSSSPVISAQKPPVSAIESFTPSNLRSSPSALQRTSVKRPSVYRQASRSMVDLSTSSFADEVEEVEEVDQKNPNVIVRPVALTLAQRSPAAATSPAVDPLAWLVPPPSPIITRPTISKRQSTMRRVSSFPTLQAAEMPSPQDREKPPPTYESIHRYEDEGTEVLPAYTNDIVLAALVPRKMEFDRPGIQARDRAWKTVWCVLHGTMFRVYKVGTLEKKFGALAAAPVAGQLPSTSASALLSGGKAKHGHSGSHSSSAISSRRNSTAEPDASMANPGLASGKLPLMDPNARLEGTVLTRNQLSPGFLAPPSSSSSGSAGTLSPTQSMTSTSGSSYAPSRSSFSHSRPTTPARPMTGSTNGGSPPAQFQSHPPPANNAQQPQQASRGRRTARKCTIIGPGHGPGGRSVIDNGGTEIYTPPPGHLIHQYSLQGAESGLATDYLKRRNVIRVRLDGAQFLMQLPSVEDVVEWIEGLQAATNIALDLDERPMPKGPMYPRRRRRRRPRQPGELPSQSPLSPPPHGGSSRNNSGSATSRVSEPVAATA</sequence>
<organism evidence="3 4">
    <name type="scientific">Serendipita indica (strain DSM 11827)</name>
    <name type="common">Root endophyte fungus</name>
    <name type="synonym">Piriformospora indica</name>
    <dbReference type="NCBI Taxonomy" id="1109443"/>
    <lineage>
        <taxon>Eukaryota</taxon>
        <taxon>Fungi</taxon>
        <taxon>Dikarya</taxon>
        <taxon>Basidiomycota</taxon>
        <taxon>Agaricomycotina</taxon>
        <taxon>Agaricomycetes</taxon>
        <taxon>Sebacinales</taxon>
        <taxon>Serendipitaceae</taxon>
        <taxon>Serendipita</taxon>
    </lineage>
</organism>
<dbReference type="InterPro" id="IPR011993">
    <property type="entry name" value="PH-like_dom_sf"/>
</dbReference>
<feature type="compositionally biased region" description="Polar residues" evidence="1">
    <location>
        <begin position="838"/>
        <end position="847"/>
    </location>
</feature>
<feature type="compositionally biased region" description="Low complexity" evidence="1">
    <location>
        <begin position="1141"/>
        <end position="1163"/>
    </location>
</feature>
<dbReference type="Proteomes" id="UP000007148">
    <property type="component" value="Unassembled WGS sequence"/>
</dbReference>
<feature type="domain" description="PH" evidence="2">
    <location>
        <begin position="1011"/>
        <end position="1319"/>
    </location>
</feature>
<feature type="compositionally biased region" description="Polar residues" evidence="1">
    <location>
        <begin position="958"/>
        <end position="971"/>
    </location>
</feature>
<evidence type="ECO:0000259" key="2">
    <source>
        <dbReference type="SMART" id="SM00233"/>
    </source>
</evidence>
<feature type="region of interest" description="Disordered" evidence="1">
    <location>
        <begin position="1"/>
        <end position="47"/>
    </location>
</feature>
<comment type="caution">
    <text evidence="3">The sequence shown here is derived from an EMBL/GenBank/DDBJ whole genome shotgun (WGS) entry which is preliminary data.</text>
</comment>
<dbReference type="OrthoDB" id="5865767at2759"/>
<feature type="compositionally biased region" description="Acidic residues" evidence="1">
    <location>
        <begin position="499"/>
        <end position="520"/>
    </location>
</feature>
<feature type="compositionally biased region" description="Basic and acidic residues" evidence="1">
    <location>
        <begin position="646"/>
        <end position="658"/>
    </location>
</feature>
<feature type="compositionally biased region" description="Polar residues" evidence="1">
    <location>
        <begin position="1364"/>
        <end position="1374"/>
    </location>
</feature>
<dbReference type="SUPFAM" id="SSF50729">
    <property type="entry name" value="PH domain-like"/>
    <property type="match status" value="1"/>
</dbReference>
<dbReference type="HOGENOM" id="CLU_255513_0_0_1"/>